<dbReference type="Proteomes" id="UP000002624">
    <property type="component" value="Unassembled WGS sequence"/>
</dbReference>
<name>C6HDB7_AJECH</name>
<protein>
    <submittedName>
        <fullName evidence="1">Uncharacterized protein</fullName>
    </submittedName>
</protein>
<dbReference type="AlphaFoldDB" id="C6HDB7"/>
<sequence length="41" mass="4688">MAERVMPKSQKTQLRESAYLSLPSKCSLKDTVLVYRSKTRG</sequence>
<organism evidence="1 2">
    <name type="scientific">Ajellomyces capsulatus (strain H143)</name>
    <name type="common">Darling's disease fungus</name>
    <name type="synonym">Histoplasma capsulatum</name>
    <dbReference type="NCBI Taxonomy" id="544712"/>
    <lineage>
        <taxon>Eukaryota</taxon>
        <taxon>Fungi</taxon>
        <taxon>Dikarya</taxon>
        <taxon>Ascomycota</taxon>
        <taxon>Pezizomycotina</taxon>
        <taxon>Eurotiomycetes</taxon>
        <taxon>Eurotiomycetidae</taxon>
        <taxon>Onygenales</taxon>
        <taxon>Ajellomycetaceae</taxon>
        <taxon>Histoplasma</taxon>
    </lineage>
</organism>
<reference evidence="2" key="1">
    <citation type="submission" date="2009-05" db="EMBL/GenBank/DDBJ databases">
        <title>The genome sequence of Ajellomyces capsulatus strain H143.</title>
        <authorList>
            <person name="Champion M."/>
            <person name="Cuomo C.A."/>
            <person name="Ma L.-J."/>
            <person name="Henn M.R."/>
            <person name="Sil A."/>
            <person name="Goldman B."/>
            <person name="Young S.K."/>
            <person name="Kodira C.D."/>
            <person name="Zeng Q."/>
            <person name="Koehrsen M."/>
            <person name="Alvarado L."/>
            <person name="Berlin A.M."/>
            <person name="Borenstein D."/>
            <person name="Chen Z."/>
            <person name="Engels R."/>
            <person name="Freedman E."/>
            <person name="Gellesch M."/>
            <person name="Goldberg J."/>
            <person name="Griggs A."/>
            <person name="Gujja S."/>
            <person name="Heiman D.I."/>
            <person name="Hepburn T.A."/>
            <person name="Howarth C."/>
            <person name="Jen D."/>
            <person name="Larson L."/>
            <person name="Lewis B."/>
            <person name="Mehta T."/>
            <person name="Park D."/>
            <person name="Pearson M."/>
            <person name="Roberts A."/>
            <person name="Saif S."/>
            <person name="Shea T.D."/>
            <person name="Shenoy N."/>
            <person name="Sisk P."/>
            <person name="Stolte C."/>
            <person name="Sykes S."/>
            <person name="Walk T."/>
            <person name="White J."/>
            <person name="Yandava C."/>
            <person name="Klein B."/>
            <person name="McEwen J.G."/>
            <person name="Puccia R."/>
            <person name="Goldman G.H."/>
            <person name="Felipe M.S."/>
            <person name="Nino-Vega G."/>
            <person name="San-Blas G."/>
            <person name="Taylor J.W."/>
            <person name="Mendoza L."/>
            <person name="Galagan J.E."/>
            <person name="Nusbaum C."/>
            <person name="Birren B.W."/>
        </authorList>
    </citation>
    <scope>NUCLEOTIDE SEQUENCE [LARGE SCALE GENOMIC DNA]</scope>
    <source>
        <strain evidence="2">H143</strain>
    </source>
</reference>
<dbReference type="EMBL" id="GG692423">
    <property type="protein sequence ID" value="EER41551.1"/>
    <property type="molecule type" value="Genomic_DNA"/>
</dbReference>
<accession>C6HDB7</accession>
<evidence type="ECO:0000313" key="1">
    <source>
        <dbReference type="EMBL" id="EER41551.1"/>
    </source>
</evidence>
<gene>
    <name evidence="1" type="ORF">HCDG_04198</name>
</gene>
<dbReference type="HOGENOM" id="CLU_3279347_0_0_1"/>
<evidence type="ECO:0000313" key="2">
    <source>
        <dbReference type="Proteomes" id="UP000002624"/>
    </source>
</evidence>
<proteinExistence type="predicted"/>
<dbReference type="VEuPathDB" id="FungiDB:HCDG_04198"/>